<keyword evidence="3" id="KW-1185">Reference proteome</keyword>
<protein>
    <submittedName>
        <fullName evidence="2">Molybdate transport system regulatory protein</fullName>
    </submittedName>
</protein>
<sequence length="160" mass="17146">MAVIAPVGIRRRGGELAPLSETGHSPAMCEDQNLRPENPTPEGMADIRMRLRLHFGDVLKLGPGKADLLEGIRETGSIAAAGRAMSMSYKRAWSLVEEMNTAFRAPLVQSNRGGAQGGGASLTETGETVLAHYRRLEGIVWQAGHDEIAAIRDLLADTSV</sequence>
<dbReference type="PANTHER" id="PTHR30432">
    <property type="entry name" value="TRANSCRIPTIONAL REGULATOR MODE"/>
    <property type="match status" value="1"/>
</dbReference>
<accession>A0A1I3QC47</accession>
<reference evidence="2 3" key="1">
    <citation type="submission" date="2016-10" db="EMBL/GenBank/DDBJ databases">
        <authorList>
            <person name="de Groot N.N."/>
        </authorList>
    </citation>
    <scope>NUCLEOTIDE SEQUENCE [LARGE SCALE GENOMIC DNA]</scope>
    <source>
        <strain evidence="2 3">CGMCC 1.8891</strain>
    </source>
</reference>
<feature type="domain" description="HTH lysR-type" evidence="1">
    <location>
        <begin position="70"/>
        <end position="127"/>
    </location>
</feature>
<dbReference type="RefSeq" id="WP_414835861.1">
    <property type="nucleotide sequence ID" value="NZ_FORY01000003.1"/>
</dbReference>
<evidence type="ECO:0000313" key="3">
    <source>
        <dbReference type="Proteomes" id="UP000183299"/>
    </source>
</evidence>
<dbReference type="InterPro" id="IPR036388">
    <property type="entry name" value="WH-like_DNA-bd_sf"/>
</dbReference>
<dbReference type="PANTHER" id="PTHR30432:SF1">
    <property type="entry name" value="DNA-BINDING TRANSCRIPTIONAL DUAL REGULATOR MODE"/>
    <property type="match status" value="1"/>
</dbReference>
<dbReference type="SUPFAM" id="SSF46785">
    <property type="entry name" value="Winged helix' DNA-binding domain"/>
    <property type="match status" value="1"/>
</dbReference>
<proteinExistence type="predicted"/>
<dbReference type="STRING" id="576117.SAMN04488138_103292"/>
<organism evidence="2 3">
    <name type="scientific">Celeribacter halophilus</name>
    <dbReference type="NCBI Taxonomy" id="576117"/>
    <lineage>
        <taxon>Bacteria</taxon>
        <taxon>Pseudomonadati</taxon>
        <taxon>Pseudomonadota</taxon>
        <taxon>Alphaproteobacteria</taxon>
        <taxon>Rhodobacterales</taxon>
        <taxon>Roseobacteraceae</taxon>
        <taxon>Celeribacter</taxon>
    </lineage>
</organism>
<dbReference type="InterPro" id="IPR051815">
    <property type="entry name" value="Molybdate_resp_trans_reg"/>
</dbReference>
<dbReference type="InterPro" id="IPR000847">
    <property type="entry name" value="LysR_HTH_N"/>
</dbReference>
<dbReference type="EMBL" id="FORY01000003">
    <property type="protein sequence ID" value="SFJ31112.1"/>
    <property type="molecule type" value="Genomic_DNA"/>
</dbReference>
<name>A0A1I3QC47_9RHOB</name>
<evidence type="ECO:0000313" key="2">
    <source>
        <dbReference type="EMBL" id="SFJ31112.1"/>
    </source>
</evidence>
<dbReference type="InterPro" id="IPR036390">
    <property type="entry name" value="WH_DNA-bd_sf"/>
</dbReference>
<dbReference type="Proteomes" id="UP000183299">
    <property type="component" value="Unassembled WGS sequence"/>
</dbReference>
<gene>
    <name evidence="2" type="ORF">SAMN04488138_103292</name>
</gene>
<dbReference type="Pfam" id="PF00126">
    <property type="entry name" value="HTH_1"/>
    <property type="match status" value="1"/>
</dbReference>
<dbReference type="Gene3D" id="1.10.10.10">
    <property type="entry name" value="Winged helix-like DNA-binding domain superfamily/Winged helix DNA-binding domain"/>
    <property type="match status" value="1"/>
</dbReference>
<dbReference type="AlphaFoldDB" id="A0A1I3QC47"/>
<evidence type="ECO:0000259" key="1">
    <source>
        <dbReference type="Pfam" id="PF00126"/>
    </source>
</evidence>
<dbReference type="GeneID" id="98664389"/>